<dbReference type="Pfam" id="PF07610">
    <property type="entry name" value="DUF1573"/>
    <property type="match status" value="1"/>
</dbReference>
<reference evidence="2" key="1">
    <citation type="submission" date="2017-09" db="EMBL/GenBank/DDBJ databases">
        <title>Depth-based differentiation of microbial function through sediment-hosted aquifers and enrichment of novel symbionts in the deep terrestrial subsurface.</title>
        <authorList>
            <person name="Probst A.J."/>
            <person name="Ladd B."/>
            <person name="Jarett J.K."/>
            <person name="Geller-Mcgrath D.E."/>
            <person name="Sieber C.M.K."/>
            <person name="Emerson J.B."/>
            <person name="Anantharaman K."/>
            <person name="Thomas B.C."/>
            <person name="Malmstrom R."/>
            <person name="Stieglmeier M."/>
            <person name="Klingl A."/>
            <person name="Woyke T."/>
            <person name="Ryan C.M."/>
            <person name="Banfield J.F."/>
        </authorList>
    </citation>
    <scope>NUCLEOTIDE SEQUENCE [LARGE SCALE GENOMIC DNA]</scope>
</reference>
<comment type="caution">
    <text evidence="1">The sequence shown here is derived from an EMBL/GenBank/DDBJ whole genome shotgun (WGS) entry which is preliminary data.</text>
</comment>
<evidence type="ECO:0000313" key="2">
    <source>
        <dbReference type="Proteomes" id="UP000230154"/>
    </source>
</evidence>
<gene>
    <name evidence="1" type="ORF">COU35_04435</name>
</gene>
<protein>
    <recommendedName>
        <fullName evidence="3">DUF1573 domain-containing protein</fullName>
    </recommendedName>
</protein>
<dbReference type="Proteomes" id="UP000230154">
    <property type="component" value="Unassembled WGS sequence"/>
</dbReference>
<dbReference type="Gene3D" id="2.60.40.10">
    <property type="entry name" value="Immunoglobulins"/>
    <property type="match status" value="1"/>
</dbReference>
<organism evidence="1 2">
    <name type="scientific">Candidatus Magasanikbacteria bacterium CG10_big_fil_rev_8_21_14_0_10_47_10</name>
    <dbReference type="NCBI Taxonomy" id="1974652"/>
    <lineage>
        <taxon>Bacteria</taxon>
        <taxon>Candidatus Magasanikiibacteriota</taxon>
    </lineage>
</organism>
<evidence type="ECO:0008006" key="3">
    <source>
        <dbReference type="Google" id="ProtNLM"/>
    </source>
</evidence>
<dbReference type="EMBL" id="PFCB01000030">
    <property type="protein sequence ID" value="PIR74062.1"/>
    <property type="molecule type" value="Genomic_DNA"/>
</dbReference>
<name>A0A2H0TPI8_9BACT</name>
<dbReference type="AlphaFoldDB" id="A0A2H0TPI8"/>
<dbReference type="InterPro" id="IPR013783">
    <property type="entry name" value="Ig-like_fold"/>
</dbReference>
<proteinExistence type="predicted"/>
<accession>A0A2H0TPI8</accession>
<dbReference type="PANTHER" id="PTHR37833">
    <property type="entry name" value="LIPOPROTEIN-RELATED"/>
    <property type="match status" value="1"/>
</dbReference>
<sequence length="174" mass="17706">MKVGLTILGIGILVIGLAKMGASTSAGQTTASPIRSSSALTESAGTVNIEQNNLDLGDIPIGGGTVNATFYFTNTGDEPIVLTSGKTSCMCTEAVVTTADGAVSPKILMQGHGSSGVLDMVVASGERASVVATFDPMAHGPNALGPITRDVILATNSKTHPDVRFTFRGNVVKE</sequence>
<dbReference type="InterPro" id="IPR011467">
    <property type="entry name" value="DUF1573"/>
</dbReference>
<evidence type="ECO:0000313" key="1">
    <source>
        <dbReference type="EMBL" id="PIR74062.1"/>
    </source>
</evidence>
<dbReference type="PANTHER" id="PTHR37833:SF1">
    <property type="entry name" value="SIGNAL PEPTIDE PROTEIN"/>
    <property type="match status" value="1"/>
</dbReference>